<accession>A0A3M7R678</accession>
<keyword evidence="2" id="KW-1185">Reference proteome</keyword>
<dbReference type="Proteomes" id="UP000276133">
    <property type="component" value="Unassembled WGS sequence"/>
</dbReference>
<protein>
    <submittedName>
        <fullName evidence="1">Uncharacterized protein</fullName>
    </submittedName>
</protein>
<gene>
    <name evidence="1" type="ORF">BpHYR1_018605</name>
</gene>
<organism evidence="1 2">
    <name type="scientific">Brachionus plicatilis</name>
    <name type="common">Marine rotifer</name>
    <name type="synonym">Brachionus muelleri</name>
    <dbReference type="NCBI Taxonomy" id="10195"/>
    <lineage>
        <taxon>Eukaryota</taxon>
        <taxon>Metazoa</taxon>
        <taxon>Spiralia</taxon>
        <taxon>Gnathifera</taxon>
        <taxon>Rotifera</taxon>
        <taxon>Eurotatoria</taxon>
        <taxon>Monogononta</taxon>
        <taxon>Pseudotrocha</taxon>
        <taxon>Ploima</taxon>
        <taxon>Brachionidae</taxon>
        <taxon>Brachionus</taxon>
    </lineage>
</organism>
<feature type="non-terminal residue" evidence="1">
    <location>
        <position position="1"/>
    </location>
</feature>
<name>A0A3M7R678_BRAPC</name>
<comment type="caution">
    <text evidence="1">The sequence shown here is derived from an EMBL/GenBank/DDBJ whole genome shotgun (WGS) entry which is preliminary data.</text>
</comment>
<evidence type="ECO:0000313" key="2">
    <source>
        <dbReference type="Proteomes" id="UP000276133"/>
    </source>
</evidence>
<proteinExistence type="predicted"/>
<reference evidence="1 2" key="1">
    <citation type="journal article" date="2018" name="Sci. Rep.">
        <title>Genomic signatures of local adaptation to the degree of environmental predictability in rotifers.</title>
        <authorList>
            <person name="Franch-Gras L."/>
            <person name="Hahn C."/>
            <person name="Garcia-Roger E.M."/>
            <person name="Carmona M.J."/>
            <person name="Serra M."/>
            <person name="Gomez A."/>
        </authorList>
    </citation>
    <scope>NUCLEOTIDE SEQUENCE [LARGE SCALE GENOMIC DNA]</scope>
    <source>
        <strain evidence="1">HYR1</strain>
    </source>
</reference>
<evidence type="ECO:0000313" key="1">
    <source>
        <dbReference type="EMBL" id="RNA18959.1"/>
    </source>
</evidence>
<dbReference type="AlphaFoldDB" id="A0A3M7R678"/>
<sequence length="110" mass="13147">VFSLENCIFDLKILVQNKLFLNIRYKKRSIFNPVKNYNQYITLNVKIKIAIKKTLRNKNSGVATVWVPQIPSCQRKNRIELPKKNQLSYRNVLISFNETKFNFNTFKFCR</sequence>
<dbReference type="EMBL" id="REGN01004144">
    <property type="protein sequence ID" value="RNA18959.1"/>
    <property type="molecule type" value="Genomic_DNA"/>
</dbReference>